<name>A0ACD5YKG3_AVESA</name>
<dbReference type="Proteomes" id="UP001732700">
    <property type="component" value="Chromosome 6A"/>
</dbReference>
<reference evidence="1" key="1">
    <citation type="submission" date="2021-05" db="EMBL/GenBank/DDBJ databases">
        <authorList>
            <person name="Scholz U."/>
            <person name="Mascher M."/>
            <person name="Fiebig A."/>
        </authorList>
    </citation>
    <scope>NUCLEOTIDE SEQUENCE [LARGE SCALE GENOMIC DNA]</scope>
</reference>
<accession>A0ACD5YKG3</accession>
<protein>
    <submittedName>
        <fullName evidence="1">Uncharacterized protein</fullName>
    </submittedName>
</protein>
<organism evidence="1 2">
    <name type="scientific">Avena sativa</name>
    <name type="common">Oat</name>
    <dbReference type="NCBI Taxonomy" id="4498"/>
    <lineage>
        <taxon>Eukaryota</taxon>
        <taxon>Viridiplantae</taxon>
        <taxon>Streptophyta</taxon>
        <taxon>Embryophyta</taxon>
        <taxon>Tracheophyta</taxon>
        <taxon>Spermatophyta</taxon>
        <taxon>Magnoliopsida</taxon>
        <taxon>Liliopsida</taxon>
        <taxon>Poales</taxon>
        <taxon>Poaceae</taxon>
        <taxon>BOP clade</taxon>
        <taxon>Pooideae</taxon>
        <taxon>Poodae</taxon>
        <taxon>Poeae</taxon>
        <taxon>Poeae Chloroplast Group 1 (Aveneae type)</taxon>
        <taxon>Aveninae</taxon>
        <taxon>Avena</taxon>
    </lineage>
</organism>
<evidence type="ECO:0000313" key="2">
    <source>
        <dbReference type="Proteomes" id="UP001732700"/>
    </source>
</evidence>
<proteinExistence type="predicted"/>
<dbReference type="EnsemblPlants" id="AVESA.00010b.r2.6AG1026680.1">
    <property type="protein sequence ID" value="AVESA.00010b.r2.6AG1026680.1.CDS"/>
    <property type="gene ID" value="AVESA.00010b.r2.6AG1026680"/>
</dbReference>
<reference evidence="1" key="2">
    <citation type="submission" date="2025-09" db="UniProtKB">
        <authorList>
            <consortium name="EnsemblPlants"/>
        </authorList>
    </citation>
    <scope>IDENTIFICATION</scope>
</reference>
<evidence type="ECO:0000313" key="1">
    <source>
        <dbReference type="EnsemblPlants" id="AVESA.00010b.r2.6AG1026680.1.CDS"/>
    </source>
</evidence>
<sequence>MAVGAASRRYMGPLLCINLVMHAAVLGIAGWSINKFIDRETHRHLGGNTATGYLLVFSLMAGVVGACSVLPGMLHVRAPWRGESLATAAATGLVSWALTALAFGLACKHITLGNRGRRLRTLEAFITISALTQLLYLILLHAGTLSSVFGPGSRNHDHSSCAEIPRGELGTSQKQAAPEFPSSDA</sequence>
<keyword evidence="2" id="KW-1185">Reference proteome</keyword>